<reference evidence="1 2" key="1">
    <citation type="submission" date="2016-10" db="EMBL/GenBank/DDBJ databases">
        <authorList>
            <person name="de Groot N.N."/>
        </authorList>
    </citation>
    <scope>NUCLEOTIDE SEQUENCE [LARGE SCALE GENOMIC DNA]</scope>
    <source>
        <strain evidence="1 2">DSM 6793</strain>
    </source>
</reference>
<proteinExistence type="predicted"/>
<evidence type="ECO:0000313" key="2">
    <source>
        <dbReference type="Proteomes" id="UP000199514"/>
    </source>
</evidence>
<organism evidence="1 2">
    <name type="scientific">Flexibacter flexilis DSM 6793</name>
    <dbReference type="NCBI Taxonomy" id="927664"/>
    <lineage>
        <taxon>Bacteria</taxon>
        <taxon>Pseudomonadati</taxon>
        <taxon>Bacteroidota</taxon>
        <taxon>Cytophagia</taxon>
        <taxon>Cytophagales</taxon>
        <taxon>Flexibacteraceae</taxon>
        <taxon>Flexibacter</taxon>
    </lineage>
</organism>
<name>A0A1I1FRJ7_9BACT</name>
<dbReference type="STRING" id="927664.SAMN05421780_102283"/>
<sequence length="44" mass="5448">MQIKFVVRATIFLRIANFCRIKLIFFHKNKTKKRRFLFVIKSFV</sequence>
<dbReference type="AlphaFoldDB" id="A0A1I1FRJ7"/>
<accession>A0A1I1FRJ7</accession>
<dbReference type="Proteomes" id="UP000199514">
    <property type="component" value="Unassembled WGS sequence"/>
</dbReference>
<dbReference type="EMBL" id="FOLE01000002">
    <property type="protein sequence ID" value="SFC01642.1"/>
    <property type="molecule type" value="Genomic_DNA"/>
</dbReference>
<keyword evidence="2" id="KW-1185">Reference proteome</keyword>
<evidence type="ECO:0000313" key="1">
    <source>
        <dbReference type="EMBL" id="SFC01642.1"/>
    </source>
</evidence>
<protein>
    <submittedName>
        <fullName evidence="1">Uncharacterized protein</fullName>
    </submittedName>
</protein>
<gene>
    <name evidence="1" type="ORF">SAMN05421780_102283</name>
</gene>